<dbReference type="SUPFAM" id="SSF52833">
    <property type="entry name" value="Thioredoxin-like"/>
    <property type="match status" value="1"/>
</dbReference>
<dbReference type="PANTHER" id="PTHR36057:SF1">
    <property type="entry name" value="LIPOPROTEIN LIPID ATTACHMENT SITE-LIKE PROTEIN, PUTATIVE (DUF1223)-RELATED"/>
    <property type="match status" value="1"/>
</dbReference>
<name>A0ABR6ZTW0_9BURK</name>
<dbReference type="Gene3D" id="2.60.40.10">
    <property type="entry name" value="Immunoglobulins"/>
    <property type="match status" value="1"/>
</dbReference>
<dbReference type="Pfam" id="PF06764">
    <property type="entry name" value="DUF1223"/>
    <property type="match status" value="1"/>
</dbReference>
<dbReference type="Proteomes" id="UP000650424">
    <property type="component" value="Unassembled WGS sequence"/>
</dbReference>
<reference evidence="2 3" key="1">
    <citation type="submission" date="2020-08" db="EMBL/GenBank/DDBJ databases">
        <title>Novel species isolated from subtropical streams in China.</title>
        <authorList>
            <person name="Lu H."/>
        </authorList>
    </citation>
    <scope>NUCLEOTIDE SEQUENCE [LARGE SCALE GENOMIC DNA]</scope>
    <source>
        <strain evidence="2 3">CY18W</strain>
    </source>
</reference>
<keyword evidence="1" id="KW-0732">Signal</keyword>
<accession>A0ABR6ZTW0</accession>
<dbReference type="InterPro" id="IPR036249">
    <property type="entry name" value="Thioredoxin-like_sf"/>
</dbReference>
<proteinExistence type="predicted"/>
<dbReference type="RefSeq" id="WP_186948554.1">
    <property type="nucleotide sequence ID" value="NZ_JACOGF010000009.1"/>
</dbReference>
<gene>
    <name evidence="2" type="ORF">H8L32_17480</name>
</gene>
<evidence type="ECO:0000313" key="2">
    <source>
        <dbReference type="EMBL" id="MBC3919285.1"/>
    </source>
</evidence>
<dbReference type="PANTHER" id="PTHR36057">
    <property type="match status" value="1"/>
</dbReference>
<protein>
    <submittedName>
        <fullName evidence="2">DUF1223 domain-containing protein</fullName>
    </submittedName>
</protein>
<dbReference type="EMBL" id="JACOGF010000009">
    <property type="protein sequence ID" value="MBC3919285.1"/>
    <property type="molecule type" value="Genomic_DNA"/>
</dbReference>
<dbReference type="InterPro" id="IPR010634">
    <property type="entry name" value="DUF1223"/>
</dbReference>
<evidence type="ECO:0000256" key="1">
    <source>
        <dbReference type="SAM" id="SignalP"/>
    </source>
</evidence>
<feature type="signal peptide" evidence="1">
    <location>
        <begin position="1"/>
        <end position="20"/>
    </location>
</feature>
<dbReference type="InterPro" id="IPR013783">
    <property type="entry name" value="Ig-like_fold"/>
</dbReference>
<keyword evidence="3" id="KW-1185">Reference proteome</keyword>
<comment type="caution">
    <text evidence="2">The sequence shown here is derived from an EMBL/GenBank/DDBJ whole genome shotgun (WGS) entry which is preliminary data.</text>
</comment>
<sequence>MKPLFLIILLACAASSPLQAADICSKTSPGHTTALLELYTSEGCDSCPPADKTISRLYQSTGLNSDQVIPVSLHVDYWDYLGWKDIFAKQLFTERQHSLADLAGSRSVYTPEIFLAGKEMLNWRNGLTDDIKRINQKPATASLRLAIEKLADNKLYVNLQGNSMQDARLYFSLVEQGLVSKIQAGENRGATLQHDYVAREWGEAYRLSAGKAASYSAQLGIPASAKRKNLSLLAFAQDRQGNILQAVSLPLCESLQ</sequence>
<organism evidence="2 3">
    <name type="scientific">Undibacterium hunanense</name>
    <dbReference type="NCBI Taxonomy" id="2762292"/>
    <lineage>
        <taxon>Bacteria</taxon>
        <taxon>Pseudomonadati</taxon>
        <taxon>Pseudomonadota</taxon>
        <taxon>Betaproteobacteria</taxon>
        <taxon>Burkholderiales</taxon>
        <taxon>Oxalobacteraceae</taxon>
        <taxon>Undibacterium</taxon>
    </lineage>
</organism>
<evidence type="ECO:0000313" key="3">
    <source>
        <dbReference type="Proteomes" id="UP000650424"/>
    </source>
</evidence>
<feature type="chain" id="PRO_5045635639" evidence="1">
    <location>
        <begin position="21"/>
        <end position="256"/>
    </location>
</feature>